<dbReference type="RefSeq" id="WP_121899731.1">
    <property type="nucleotide sequence ID" value="NZ_REFW01000001.1"/>
</dbReference>
<reference evidence="5 6" key="1">
    <citation type="submission" date="2018-10" db="EMBL/GenBank/DDBJ databases">
        <title>Tessaracoccus antarcticuss sp. nov., isolated from sediment.</title>
        <authorList>
            <person name="Zhou L.Y."/>
            <person name="Du Z.J."/>
        </authorList>
    </citation>
    <scope>NUCLEOTIDE SEQUENCE [LARGE SCALE GENOMIC DNA]</scope>
    <source>
        <strain evidence="5 6">JDX10</strain>
    </source>
</reference>
<evidence type="ECO:0000256" key="1">
    <source>
        <dbReference type="ARBA" id="ARBA00006484"/>
    </source>
</evidence>
<evidence type="ECO:0000259" key="4">
    <source>
        <dbReference type="SMART" id="SM00822"/>
    </source>
</evidence>
<evidence type="ECO:0000256" key="2">
    <source>
        <dbReference type="ARBA" id="ARBA00023002"/>
    </source>
</evidence>
<protein>
    <submittedName>
        <fullName evidence="5">SDR family NAD(P)-dependent oxidoreductase</fullName>
    </submittedName>
</protein>
<dbReference type="SUPFAM" id="SSF51735">
    <property type="entry name" value="NAD(P)-binding Rossmann-fold domains"/>
    <property type="match status" value="1"/>
</dbReference>
<proteinExistence type="inferred from homology"/>
<dbReference type="AlphaFoldDB" id="A0A3M0G892"/>
<gene>
    <name evidence="5" type="ORF">EAX62_00445</name>
</gene>
<dbReference type="PRINTS" id="PR00081">
    <property type="entry name" value="GDHRDH"/>
</dbReference>
<feature type="domain" description="Ketoreductase" evidence="4">
    <location>
        <begin position="9"/>
        <end position="179"/>
    </location>
</feature>
<dbReference type="EMBL" id="REFW01000001">
    <property type="protein sequence ID" value="RMB61185.1"/>
    <property type="molecule type" value="Genomic_DNA"/>
</dbReference>
<dbReference type="InterPro" id="IPR036291">
    <property type="entry name" value="NAD(P)-bd_dom_sf"/>
</dbReference>
<dbReference type="PANTHER" id="PTHR44196">
    <property type="entry name" value="DEHYDROGENASE/REDUCTASE SDR FAMILY MEMBER 7B"/>
    <property type="match status" value="1"/>
</dbReference>
<evidence type="ECO:0000313" key="5">
    <source>
        <dbReference type="EMBL" id="RMB61185.1"/>
    </source>
</evidence>
<dbReference type="PANTHER" id="PTHR44196:SF1">
    <property type="entry name" value="DEHYDROGENASE_REDUCTASE SDR FAMILY MEMBER 7B"/>
    <property type="match status" value="1"/>
</dbReference>
<dbReference type="OrthoDB" id="9775296at2"/>
<organism evidence="5 6">
    <name type="scientific">Tessaracoccus antarcticus</name>
    <dbReference type="NCBI Taxonomy" id="2479848"/>
    <lineage>
        <taxon>Bacteria</taxon>
        <taxon>Bacillati</taxon>
        <taxon>Actinomycetota</taxon>
        <taxon>Actinomycetes</taxon>
        <taxon>Propionibacteriales</taxon>
        <taxon>Propionibacteriaceae</taxon>
        <taxon>Tessaracoccus</taxon>
    </lineage>
</organism>
<keyword evidence="6" id="KW-1185">Reference proteome</keyword>
<dbReference type="SMART" id="SM00822">
    <property type="entry name" value="PKS_KR"/>
    <property type="match status" value="1"/>
</dbReference>
<dbReference type="Pfam" id="PF00106">
    <property type="entry name" value="adh_short"/>
    <property type="match status" value="1"/>
</dbReference>
<name>A0A3M0G892_9ACTN</name>
<evidence type="ECO:0000313" key="6">
    <source>
        <dbReference type="Proteomes" id="UP000275256"/>
    </source>
</evidence>
<dbReference type="PRINTS" id="PR00080">
    <property type="entry name" value="SDRFAMILY"/>
</dbReference>
<dbReference type="InterPro" id="IPR002347">
    <property type="entry name" value="SDR_fam"/>
</dbReference>
<accession>A0A3M0G892</accession>
<comment type="similarity">
    <text evidence="1 3">Belongs to the short-chain dehydrogenases/reductases (SDR) family.</text>
</comment>
<keyword evidence="2" id="KW-0560">Oxidoreductase</keyword>
<dbReference type="GO" id="GO:0016020">
    <property type="term" value="C:membrane"/>
    <property type="evidence" value="ECO:0007669"/>
    <property type="project" value="TreeGrafter"/>
</dbReference>
<dbReference type="Gene3D" id="3.40.50.720">
    <property type="entry name" value="NAD(P)-binding Rossmann-like Domain"/>
    <property type="match status" value="1"/>
</dbReference>
<comment type="caution">
    <text evidence="5">The sequence shown here is derived from an EMBL/GenBank/DDBJ whole genome shotgun (WGS) entry which is preliminary data.</text>
</comment>
<sequence>MSGHTLQGAVVAVIGASGALGSIISQELVERGAKVLLVGRSEEKLQAVGLADATIVLADLTDANAGDAVVEAASRAHGRLDGVINAAGVVAFGALSETEDAIIEELFMTNVIGPLWLMRRVTPMLQESGGFLANISAIVADKPMAGMVTYSATKAALTAADHAMGRELRKSGIDVYDVRPPHTETGLVTRALAGDAPKLPEGLPPEVTARRIVDAIEAGQFDVPAEDFSA</sequence>
<dbReference type="InterPro" id="IPR057326">
    <property type="entry name" value="KR_dom"/>
</dbReference>
<dbReference type="CDD" id="cd05233">
    <property type="entry name" value="SDR_c"/>
    <property type="match status" value="1"/>
</dbReference>
<dbReference type="Proteomes" id="UP000275256">
    <property type="component" value="Unassembled WGS sequence"/>
</dbReference>
<evidence type="ECO:0000256" key="3">
    <source>
        <dbReference type="RuleBase" id="RU000363"/>
    </source>
</evidence>
<dbReference type="GO" id="GO:0016491">
    <property type="term" value="F:oxidoreductase activity"/>
    <property type="evidence" value="ECO:0007669"/>
    <property type="project" value="UniProtKB-KW"/>
</dbReference>